<dbReference type="Proteomes" id="UP000286701">
    <property type="component" value="Unassembled WGS sequence"/>
</dbReference>
<keyword evidence="2" id="KW-1185">Reference proteome</keyword>
<sequence>MKTKISTVILTALFAIMLLGVVVSDLAFKNVYDKVDKSDLYWNYNKVLEQPFKHLKLDGGNITQIVFEQNKHASVRVLNYWDAYQKDVTFKAYVKNDTLHLTFPNKYKNQGEKNWMQNRVLVRLFAPRLLSIDANNTNFELQKLRQANISVNVKGKSRLEVESYNNSFDTIKVAQADSSQVLFEMAPELKGSKNIHFGYVSATLNDYTILDIGHGFAEKAILNIADSSAVILSGKSLRAMHQ</sequence>
<evidence type="ECO:0000313" key="2">
    <source>
        <dbReference type="Proteomes" id="UP000286701"/>
    </source>
</evidence>
<gene>
    <name evidence="1" type="ORF">EPL05_02150</name>
</gene>
<reference evidence="1 2" key="1">
    <citation type="submission" date="2019-01" db="EMBL/GenBank/DDBJ databases">
        <title>Mucilaginibacter antarcticum sp. nov., isolated from antarctic soil.</title>
        <authorList>
            <person name="Yan Y.-Q."/>
            <person name="Du Z.-J."/>
        </authorList>
    </citation>
    <scope>NUCLEOTIDE SEQUENCE [LARGE SCALE GENOMIC DNA]</scope>
    <source>
        <strain evidence="1 2">F01003</strain>
    </source>
</reference>
<dbReference type="RefSeq" id="WP_128531863.1">
    <property type="nucleotide sequence ID" value="NZ_SBIW01000001.1"/>
</dbReference>
<proteinExistence type="predicted"/>
<comment type="caution">
    <text evidence="1">The sequence shown here is derived from an EMBL/GenBank/DDBJ whole genome shotgun (WGS) entry which is preliminary data.</text>
</comment>
<accession>A0A444MUU6</accession>
<dbReference type="Gene3D" id="2.160.20.120">
    <property type="match status" value="1"/>
</dbReference>
<dbReference type="OrthoDB" id="789629at2"/>
<dbReference type="EMBL" id="SBIW01000001">
    <property type="protein sequence ID" value="RWY57357.1"/>
    <property type="molecule type" value="Genomic_DNA"/>
</dbReference>
<name>A0A444MUU6_9SPHI</name>
<protein>
    <submittedName>
        <fullName evidence="1">Uncharacterized protein</fullName>
    </submittedName>
</protein>
<evidence type="ECO:0000313" key="1">
    <source>
        <dbReference type="EMBL" id="RWY57357.1"/>
    </source>
</evidence>
<dbReference type="AlphaFoldDB" id="A0A444MUU6"/>
<organism evidence="1 2">
    <name type="scientific">Mucilaginibacter gilvus</name>
    <dbReference type="NCBI Taxonomy" id="2305909"/>
    <lineage>
        <taxon>Bacteria</taxon>
        <taxon>Pseudomonadati</taxon>
        <taxon>Bacteroidota</taxon>
        <taxon>Sphingobacteriia</taxon>
        <taxon>Sphingobacteriales</taxon>
        <taxon>Sphingobacteriaceae</taxon>
        <taxon>Mucilaginibacter</taxon>
    </lineage>
</organism>